<dbReference type="OrthoDB" id="8062037at2759"/>
<protein>
    <recommendedName>
        <fullName evidence="2">RING-type E3 ubiquitin transferase</fullName>
        <ecNumber evidence="2">2.3.2.27</ecNumber>
    </recommendedName>
</protein>
<dbReference type="PANTHER" id="PTHR15710:SF184">
    <property type="entry name" value="RING_U-BOX SUPERFAMILY PROTEIN"/>
    <property type="match status" value="1"/>
</dbReference>
<dbReference type="Gene3D" id="3.30.40.10">
    <property type="entry name" value="Zinc/RING finger domain, C3HC4 (zinc finger)"/>
    <property type="match status" value="1"/>
</dbReference>
<evidence type="ECO:0000256" key="7">
    <source>
        <dbReference type="ARBA" id="ARBA00022833"/>
    </source>
</evidence>
<dbReference type="PROSITE" id="PS50089">
    <property type="entry name" value="ZF_RING_2"/>
    <property type="match status" value="1"/>
</dbReference>
<evidence type="ECO:0000256" key="2">
    <source>
        <dbReference type="ARBA" id="ARBA00012483"/>
    </source>
</evidence>
<dbReference type="EC" id="2.3.2.27" evidence="2"/>
<evidence type="ECO:0000256" key="6">
    <source>
        <dbReference type="ARBA" id="ARBA00022786"/>
    </source>
</evidence>
<sequence>MAEAPTETQQPRPVFYVVFHLGFGGADAGGKPGLAPASKASIEAMPMTKVKECGSDCSICLEEFEIDEEAREMPCKHVFHSDCIEKWLQIHGTCPVCLFLMPAETVETRGGDGDRRNLEDAETNGLEFLHSFLAFASLASLMGVSGSHQPDSGRVDDVDTTPSN</sequence>
<evidence type="ECO:0000313" key="11">
    <source>
        <dbReference type="Proteomes" id="UP000436088"/>
    </source>
</evidence>
<dbReference type="GO" id="GO:0005840">
    <property type="term" value="C:ribosome"/>
    <property type="evidence" value="ECO:0007669"/>
    <property type="project" value="UniProtKB-KW"/>
</dbReference>
<organism evidence="10 11">
    <name type="scientific">Hibiscus syriacus</name>
    <name type="common">Rose of Sharon</name>
    <dbReference type="NCBI Taxonomy" id="106335"/>
    <lineage>
        <taxon>Eukaryota</taxon>
        <taxon>Viridiplantae</taxon>
        <taxon>Streptophyta</taxon>
        <taxon>Embryophyta</taxon>
        <taxon>Tracheophyta</taxon>
        <taxon>Spermatophyta</taxon>
        <taxon>Magnoliopsida</taxon>
        <taxon>eudicotyledons</taxon>
        <taxon>Gunneridae</taxon>
        <taxon>Pentapetalae</taxon>
        <taxon>rosids</taxon>
        <taxon>malvids</taxon>
        <taxon>Malvales</taxon>
        <taxon>Malvaceae</taxon>
        <taxon>Malvoideae</taxon>
        <taxon>Hibiscus</taxon>
    </lineage>
</organism>
<keyword evidence="4" id="KW-0479">Metal-binding</keyword>
<keyword evidence="11" id="KW-1185">Reference proteome</keyword>
<evidence type="ECO:0000259" key="9">
    <source>
        <dbReference type="PROSITE" id="PS50089"/>
    </source>
</evidence>
<dbReference type="PANTHER" id="PTHR15710">
    <property type="entry name" value="E3 UBIQUITIN-PROTEIN LIGASE PRAJA"/>
    <property type="match status" value="1"/>
</dbReference>
<dbReference type="GO" id="GO:0016567">
    <property type="term" value="P:protein ubiquitination"/>
    <property type="evidence" value="ECO:0007669"/>
    <property type="project" value="TreeGrafter"/>
</dbReference>
<dbReference type="InterPro" id="IPR013083">
    <property type="entry name" value="Znf_RING/FYVE/PHD"/>
</dbReference>
<dbReference type="InterPro" id="IPR001841">
    <property type="entry name" value="Znf_RING"/>
</dbReference>
<dbReference type="SMART" id="SM00744">
    <property type="entry name" value="RINGv"/>
    <property type="match status" value="1"/>
</dbReference>
<dbReference type="GO" id="GO:0005737">
    <property type="term" value="C:cytoplasm"/>
    <property type="evidence" value="ECO:0007669"/>
    <property type="project" value="TreeGrafter"/>
</dbReference>
<comment type="caution">
    <text evidence="10">The sequence shown here is derived from an EMBL/GenBank/DDBJ whole genome shotgun (WGS) entry which is preliminary data.</text>
</comment>
<dbReference type="GO" id="GO:0008270">
    <property type="term" value="F:zinc ion binding"/>
    <property type="evidence" value="ECO:0007669"/>
    <property type="project" value="UniProtKB-KW"/>
</dbReference>
<dbReference type="GO" id="GO:0061630">
    <property type="term" value="F:ubiquitin protein ligase activity"/>
    <property type="evidence" value="ECO:0007669"/>
    <property type="project" value="UniProtKB-EC"/>
</dbReference>
<gene>
    <name evidence="10" type="ORF">F3Y22_tig00117000pilonHSYRG00164</name>
</gene>
<dbReference type="FunFam" id="3.30.40.10:FF:000127">
    <property type="entry name" value="E3 ubiquitin-protein ligase RNF181"/>
    <property type="match status" value="1"/>
</dbReference>
<evidence type="ECO:0000256" key="1">
    <source>
        <dbReference type="ARBA" id="ARBA00000900"/>
    </source>
</evidence>
<keyword evidence="10" id="KW-0687">Ribonucleoprotein</keyword>
<dbReference type="AlphaFoldDB" id="A0A6A2WQG3"/>
<evidence type="ECO:0000256" key="3">
    <source>
        <dbReference type="ARBA" id="ARBA00022679"/>
    </source>
</evidence>
<keyword evidence="6" id="KW-0833">Ubl conjugation pathway</keyword>
<reference evidence="10" key="1">
    <citation type="submission" date="2019-09" db="EMBL/GenBank/DDBJ databases">
        <title>Draft genome information of white flower Hibiscus syriacus.</title>
        <authorList>
            <person name="Kim Y.-M."/>
        </authorList>
    </citation>
    <scope>NUCLEOTIDE SEQUENCE [LARGE SCALE GENOMIC DNA]</scope>
    <source>
        <strain evidence="10">YM2019G1</strain>
    </source>
</reference>
<feature type="domain" description="RING-type" evidence="9">
    <location>
        <begin position="57"/>
        <end position="97"/>
    </location>
</feature>
<dbReference type="Pfam" id="PF13639">
    <property type="entry name" value="zf-RING_2"/>
    <property type="match status" value="1"/>
</dbReference>
<dbReference type="SMART" id="SM00184">
    <property type="entry name" value="RING"/>
    <property type="match status" value="1"/>
</dbReference>
<dbReference type="SUPFAM" id="SSF57850">
    <property type="entry name" value="RING/U-box"/>
    <property type="match status" value="1"/>
</dbReference>
<keyword evidence="3" id="KW-0808">Transferase</keyword>
<keyword evidence="7" id="KW-0862">Zinc</keyword>
<name>A0A6A2WQG3_HIBSY</name>
<proteinExistence type="predicted"/>
<accession>A0A6A2WQG3</accession>
<evidence type="ECO:0000256" key="4">
    <source>
        <dbReference type="ARBA" id="ARBA00022723"/>
    </source>
</evidence>
<keyword evidence="10" id="KW-0689">Ribosomal protein</keyword>
<dbReference type="EMBL" id="VEPZ02001765">
    <property type="protein sequence ID" value="KAE8656480.1"/>
    <property type="molecule type" value="Genomic_DNA"/>
</dbReference>
<evidence type="ECO:0000256" key="5">
    <source>
        <dbReference type="ARBA" id="ARBA00022771"/>
    </source>
</evidence>
<evidence type="ECO:0000256" key="8">
    <source>
        <dbReference type="PROSITE-ProRule" id="PRU00175"/>
    </source>
</evidence>
<comment type="catalytic activity">
    <reaction evidence="1">
        <text>S-ubiquitinyl-[E2 ubiquitin-conjugating enzyme]-L-cysteine + [acceptor protein]-L-lysine = [E2 ubiquitin-conjugating enzyme]-L-cysteine + N(6)-ubiquitinyl-[acceptor protein]-L-lysine.</text>
        <dbReference type="EC" id="2.3.2.27"/>
    </reaction>
</comment>
<dbReference type="InterPro" id="IPR011016">
    <property type="entry name" value="Znf_RING-CH"/>
</dbReference>
<keyword evidence="5 8" id="KW-0863">Zinc-finger</keyword>
<evidence type="ECO:0000313" key="10">
    <source>
        <dbReference type="EMBL" id="KAE8656480.1"/>
    </source>
</evidence>
<dbReference type="Proteomes" id="UP000436088">
    <property type="component" value="Unassembled WGS sequence"/>
</dbReference>